<keyword evidence="2" id="KW-0902">Two-component regulatory system</keyword>
<dbReference type="InterPro" id="IPR011006">
    <property type="entry name" value="CheY-like_superfamily"/>
</dbReference>
<protein>
    <recommendedName>
        <fullName evidence="5">Response regulatory domain-containing protein</fullName>
    </recommendedName>
</protein>
<dbReference type="PANTHER" id="PTHR45339">
    <property type="entry name" value="HYBRID SIGNAL TRANSDUCTION HISTIDINE KINASE J"/>
    <property type="match status" value="1"/>
</dbReference>
<name>A0A0C9W1G4_9AGAM</name>
<sequence>MAFEDSCSRKLVFPNSPYADENVATTSSPSGATPMSKLSSWSISGRGEVPRIPERNLQGQAKYGKETSVVPARASEMQVTPTQQRLALAAGFAVPPRVLIVSNDVWCRVWCSKALRGFGCTISVAADVAGVVGTMNLVRYDLILMDIDLPKLNEISAILLIQHLDHTAPIISMTSNLEPGEIMANCSSGKNDVLPQPFTQRGLLGALHKHLTHLLVIRQSAEAPGAANMQPRPDNSIDEAPASGPTSLPDEGVWDDDRRANPQTGAGVSAGRPRGPEENPPALMLGYDGQNQFESNGSRIPDRGSQPFLKDLPNGGSLPNFVIIPDSFAFRTIKNARREAQVNMVEDAYVKREGKRTRSGLV</sequence>
<accession>A0A0C9W1G4</accession>
<keyword evidence="7" id="KW-1185">Reference proteome</keyword>
<dbReference type="GO" id="GO:0000160">
    <property type="term" value="P:phosphorelay signal transduction system"/>
    <property type="evidence" value="ECO:0007669"/>
    <property type="project" value="UniProtKB-KW"/>
</dbReference>
<reference evidence="6 7" key="1">
    <citation type="submission" date="2014-04" db="EMBL/GenBank/DDBJ databases">
        <title>Evolutionary Origins and Diversification of the Mycorrhizal Mutualists.</title>
        <authorList>
            <consortium name="DOE Joint Genome Institute"/>
            <consortium name="Mycorrhizal Genomics Consortium"/>
            <person name="Kohler A."/>
            <person name="Kuo A."/>
            <person name="Nagy L.G."/>
            <person name="Floudas D."/>
            <person name="Copeland A."/>
            <person name="Barry K.W."/>
            <person name="Cichocki N."/>
            <person name="Veneault-Fourrey C."/>
            <person name="LaButti K."/>
            <person name="Lindquist E.A."/>
            <person name="Lipzen A."/>
            <person name="Lundell T."/>
            <person name="Morin E."/>
            <person name="Murat C."/>
            <person name="Riley R."/>
            <person name="Ohm R."/>
            <person name="Sun H."/>
            <person name="Tunlid A."/>
            <person name="Henrissat B."/>
            <person name="Grigoriev I.V."/>
            <person name="Hibbett D.S."/>
            <person name="Martin F."/>
        </authorList>
    </citation>
    <scope>NUCLEOTIDE SEQUENCE [LARGE SCALE GENOMIC DNA]</scope>
    <source>
        <strain evidence="6 7">MD-312</strain>
    </source>
</reference>
<dbReference type="InterPro" id="IPR001789">
    <property type="entry name" value="Sig_transdc_resp-reg_receiver"/>
</dbReference>
<evidence type="ECO:0000313" key="6">
    <source>
        <dbReference type="EMBL" id="KIJ59723.1"/>
    </source>
</evidence>
<evidence type="ECO:0000256" key="1">
    <source>
        <dbReference type="ARBA" id="ARBA00022553"/>
    </source>
</evidence>
<dbReference type="Pfam" id="PF00072">
    <property type="entry name" value="Response_reg"/>
    <property type="match status" value="1"/>
</dbReference>
<keyword evidence="1 3" id="KW-0597">Phosphoprotein</keyword>
<dbReference type="PANTHER" id="PTHR45339:SF1">
    <property type="entry name" value="HYBRID SIGNAL TRANSDUCTION HISTIDINE KINASE J"/>
    <property type="match status" value="1"/>
</dbReference>
<feature type="domain" description="Response regulatory" evidence="5">
    <location>
        <begin position="97"/>
        <end position="211"/>
    </location>
</feature>
<evidence type="ECO:0000256" key="4">
    <source>
        <dbReference type="SAM" id="MobiDB-lite"/>
    </source>
</evidence>
<feature type="compositionally biased region" description="Polar residues" evidence="4">
    <location>
        <begin position="289"/>
        <end position="298"/>
    </location>
</feature>
<feature type="modified residue" description="4-aspartylphosphate" evidence="3">
    <location>
        <position position="146"/>
    </location>
</feature>
<feature type="compositionally biased region" description="Polar residues" evidence="4">
    <location>
        <begin position="23"/>
        <end position="43"/>
    </location>
</feature>
<dbReference type="OrthoDB" id="60033at2759"/>
<feature type="region of interest" description="Disordered" evidence="4">
    <location>
        <begin position="224"/>
        <end position="303"/>
    </location>
</feature>
<evidence type="ECO:0000313" key="7">
    <source>
        <dbReference type="Proteomes" id="UP000053820"/>
    </source>
</evidence>
<dbReference type="EMBL" id="KN839882">
    <property type="protein sequence ID" value="KIJ59723.1"/>
    <property type="molecule type" value="Genomic_DNA"/>
</dbReference>
<evidence type="ECO:0000256" key="3">
    <source>
        <dbReference type="PROSITE-ProRule" id="PRU00169"/>
    </source>
</evidence>
<dbReference type="Gene3D" id="3.40.50.2300">
    <property type="match status" value="1"/>
</dbReference>
<organism evidence="6 7">
    <name type="scientific">Hydnomerulius pinastri MD-312</name>
    <dbReference type="NCBI Taxonomy" id="994086"/>
    <lineage>
        <taxon>Eukaryota</taxon>
        <taxon>Fungi</taxon>
        <taxon>Dikarya</taxon>
        <taxon>Basidiomycota</taxon>
        <taxon>Agaricomycotina</taxon>
        <taxon>Agaricomycetes</taxon>
        <taxon>Agaricomycetidae</taxon>
        <taxon>Boletales</taxon>
        <taxon>Boletales incertae sedis</taxon>
        <taxon>Leucogyrophana</taxon>
    </lineage>
</organism>
<dbReference type="PROSITE" id="PS50110">
    <property type="entry name" value="RESPONSE_REGULATORY"/>
    <property type="match status" value="1"/>
</dbReference>
<dbReference type="Proteomes" id="UP000053820">
    <property type="component" value="Unassembled WGS sequence"/>
</dbReference>
<dbReference type="HOGENOM" id="CLU_765173_0_0_1"/>
<gene>
    <name evidence="6" type="ORF">HYDPIDRAFT_32939</name>
</gene>
<feature type="region of interest" description="Disordered" evidence="4">
    <location>
        <begin position="22"/>
        <end position="57"/>
    </location>
</feature>
<evidence type="ECO:0000256" key="2">
    <source>
        <dbReference type="ARBA" id="ARBA00023012"/>
    </source>
</evidence>
<dbReference type="AlphaFoldDB" id="A0A0C9W1G4"/>
<evidence type="ECO:0000259" key="5">
    <source>
        <dbReference type="PROSITE" id="PS50110"/>
    </source>
</evidence>
<proteinExistence type="predicted"/>
<dbReference type="SMART" id="SM00448">
    <property type="entry name" value="REC"/>
    <property type="match status" value="1"/>
</dbReference>
<dbReference type="SUPFAM" id="SSF52172">
    <property type="entry name" value="CheY-like"/>
    <property type="match status" value="1"/>
</dbReference>